<feature type="region of interest" description="Disordered" evidence="3">
    <location>
        <begin position="237"/>
        <end position="269"/>
    </location>
</feature>
<evidence type="ECO:0000259" key="4">
    <source>
        <dbReference type="Pfam" id="PF11701"/>
    </source>
</evidence>
<keyword evidence="6" id="KW-1185">Reference proteome</keyword>
<comment type="caution">
    <text evidence="5">The sequence shown here is derived from an EMBL/GenBank/DDBJ whole genome shotgun (WGS) entry which is preliminary data.</text>
</comment>
<evidence type="ECO:0000256" key="3">
    <source>
        <dbReference type="SAM" id="MobiDB-lite"/>
    </source>
</evidence>
<evidence type="ECO:0000256" key="2">
    <source>
        <dbReference type="ARBA" id="ARBA00022490"/>
    </source>
</evidence>
<feature type="region of interest" description="Disordered" evidence="3">
    <location>
        <begin position="411"/>
        <end position="436"/>
    </location>
</feature>
<dbReference type="InterPro" id="IPR016024">
    <property type="entry name" value="ARM-type_fold"/>
</dbReference>
<dbReference type="PANTHER" id="PTHR45994:SF1">
    <property type="entry name" value="FI21225P1"/>
    <property type="match status" value="1"/>
</dbReference>
<dbReference type="AlphaFoldDB" id="A0A8K0NQ42"/>
<feature type="compositionally biased region" description="Polar residues" evidence="3">
    <location>
        <begin position="242"/>
        <end position="251"/>
    </location>
</feature>
<reference evidence="5" key="1">
    <citation type="submission" date="2020-04" db="EMBL/GenBank/DDBJ databases">
        <title>Analysis of mating type loci in Filobasidium floriforme.</title>
        <authorList>
            <person name="Nowrousian M."/>
        </authorList>
    </citation>
    <scope>NUCLEOTIDE SEQUENCE</scope>
    <source>
        <strain evidence="5">CBS 6242</strain>
    </source>
</reference>
<evidence type="ECO:0000256" key="1">
    <source>
        <dbReference type="ARBA" id="ARBA00004496"/>
    </source>
</evidence>
<name>A0A8K0NQ42_9TREE</name>
<comment type="subcellular location">
    <subcellularLocation>
        <location evidence="1">Cytoplasm</location>
    </subcellularLocation>
</comment>
<evidence type="ECO:0000313" key="5">
    <source>
        <dbReference type="EMBL" id="KAG7527557.1"/>
    </source>
</evidence>
<proteinExistence type="predicted"/>
<dbReference type="OrthoDB" id="199930at2759"/>
<dbReference type="Gene3D" id="1.25.10.10">
    <property type="entry name" value="Leucine-rich Repeat Variant"/>
    <property type="match status" value="1"/>
</dbReference>
<organism evidence="5 6">
    <name type="scientific">Filobasidium floriforme</name>
    <dbReference type="NCBI Taxonomy" id="5210"/>
    <lineage>
        <taxon>Eukaryota</taxon>
        <taxon>Fungi</taxon>
        <taxon>Dikarya</taxon>
        <taxon>Basidiomycota</taxon>
        <taxon>Agaricomycotina</taxon>
        <taxon>Tremellomycetes</taxon>
        <taxon>Filobasidiales</taxon>
        <taxon>Filobasidiaceae</taxon>
        <taxon>Filobasidium</taxon>
    </lineage>
</organism>
<dbReference type="PANTHER" id="PTHR45994">
    <property type="entry name" value="FI21225P1"/>
    <property type="match status" value="1"/>
</dbReference>
<gene>
    <name evidence="5" type="ORF">FFLO_06809</name>
</gene>
<dbReference type="Proteomes" id="UP000812966">
    <property type="component" value="Unassembled WGS sequence"/>
</dbReference>
<dbReference type="InterPro" id="IPR024660">
    <property type="entry name" value="UCS_central_dom"/>
</dbReference>
<accession>A0A8K0NQ42</accession>
<dbReference type="EMBL" id="JABELV010000265">
    <property type="protein sequence ID" value="KAG7527557.1"/>
    <property type="molecule type" value="Genomic_DNA"/>
</dbReference>
<sequence>MAECTAEEKLEQLLKDLELPTVSSTASSSSSTITSTELDLVSSSLIAGDDGDSPSAKSKRARSLAFLVLARLLQPKEGSAGDSSSPNIKSIGSYIKTQLEETDLEPLIRSLATLSAVFQIDPTAGTQILQTDGVAQGLADVIELEDLSNSSKRPTKEQALVQARLAYVLAETFSNGLNAAACRPIIRNLASDWLNRQARRDVPKDGSEPLRSLRRRTVVVASVALTKLLRAESADPLMNPTIAGNTGTVGSDQDDNESQGQTSKRKGEMNREMQDLTSLFSQAVISSAASTPAIDGLDIDAIGSSLEGLAYTSSQPSVKAKLCQDAAFIKALFALAARLSKPQSKPKPAGERKTGLSASYALDAELDRPEGGPRESSSLAYGIGTILLNLLSRRPTLTAEQRQVEKLKQLASAGKSQQKMGQTVEESKEEDERIDSNEAVEARVRWAMGNGLIGCLIDLGKSDSERVKVLTGKLYLEVSTDAGTRAELVRDGGFKSLLQVVSSLLPEIKPKAKPEVTKSLTGPTEGVSVEALPAIQALAKMLITLPPQTLFGVNPASNALDTIRPLAMLLLHDSSTLLQKFEAMMALTNLASIGPEVATRIFSMNDSEIIKQAEHLMLEDHELVRRAAVELVCNLLASDEGFCRYSGDTPDSSSSSNTDREKGGNSEGATFSRLHVLLAMTNVYDLNTRLAASGALATLTQSPTACRILLAKEDRQKKVFSMIFDMLSPPVLRSDNDDEGDEDVEEVTTLEPDTGLIFRAMIFLANLIGFASSDASGQKSVTMSTADQQGVPKRLLELLAKWTSPSSSSHPGKEVADVTIECLRLFKAAGIKLTM</sequence>
<dbReference type="InterPro" id="IPR011989">
    <property type="entry name" value="ARM-like"/>
</dbReference>
<feature type="region of interest" description="Disordered" evidence="3">
    <location>
        <begin position="646"/>
        <end position="667"/>
    </location>
</feature>
<feature type="domain" description="UNC-45/Cro1/She4 central" evidence="4">
    <location>
        <begin position="47"/>
        <end position="228"/>
    </location>
</feature>
<protein>
    <recommendedName>
        <fullName evidence="4">UNC-45/Cro1/She4 central domain-containing protein</fullName>
    </recommendedName>
</protein>
<dbReference type="SUPFAM" id="SSF48371">
    <property type="entry name" value="ARM repeat"/>
    <property type="match status" value="1"/>
</dbReference>
<dbReference type="GO" id="GO:0005737">
    <property type="term" value="C:cytoplasm"/>
    <property type="evidence" value="ECO:0007669"/>
    <property type="project" value="UniProtKB-SubCell"/>
</dbReference>
<dbReference type="Pfam" id="PF11701">
    <property type="entry name" value="UNC45-central"/>
    <property type="match status" value="1"/>
</dbReference>
<keyword evidence="2" id="KW-0963">Cytoplasm</keyword>
<dbReference type="GO" id="GO:0051879">
    <property type="term" value="F:Hsp90 protein binding"/>
    <property type="evidence" value="ECO:0007669"/>
    <property type="project" value="TreeGrafter"/>
</dbReference>
<evidence type="ECO:0000313" key="6">
    <source>
        <dbReference type="Proteomes" id="UP000812966"/>
    </source>
</evidence>